<evidence type="ECO:0000256" key="1">
    <source>
        <dbReference type="SAM" id="Coils"/>
    </source>
</evidence>
<comment type="caution">
    <text evidence="3">The sequence shown here is derived from an EMBL/GenBank/DDBJ whole genome shotgun (WGS) entry which is preliminary data.</text>
</comment>
<dbReference type="Proteomes" id="UP001596337">
    <property type="component" value="Unassembled WGS sequence"/>
</dbReference>
<keyword evidence="4" id="KW-1185">Reference proteome</keyword>
<dbReference type="Gene3D" id="1.20.5.340">
    <property type="match status" value="1"/>
</dbReference>
<reference evidence="4" key="1">
    <citation type="journal article" date="2019" name="Int. J. Syst. Evol. Microbiol.">
        <title>The Global Catalogue of Microorganisms (GCM) 10K type strain sequencing project: providing services to taxonomists for standard genome sequencing and annotation.</title>
        <authorList>
            <consortium name="The Broad Institute Genomics Platform"/>
            <consortium name="The Broad Institute Genome Sequencing Center for Infectious Disease"/>
            <person name="Wu L."/>
            <person name="Ma J."/>
        </authorList>
    </citation>
    <scope>NUCLEOTIDE SEQUENCE [LARGE SCALE GENOMIC DNA]</scope>
    <source>
        <strain evidence="4">KCTC 32255</strain>
    </source>
</reference>
<feature type="coiled-coil region" evidence="1">
    <location>
        <begin position="64"/>
        <end position="91"/>
    </location>
</feature>
<protein>
    <submittedName>
        <fullName evidence="3">DUF6752 domain-containing protein</fullName>
    </submittedName>
</protein>
<dbReference type="EMBL" id="JBHSXX010000001">
    <property type="protein sequence ID" value="MFC6871653.1"/>
    <property type="molecule type" value="Genomic_DNA"/>
</dbReference>
<evidence type="ECO:0000313" key="4">
    <source>
        <dbReference type="Proteomes" id="UP001596337"/>
    </source>
</evidence>
<name>A0ABW2CAR6_9PSEU</name>
<feature type="domain" description="DUF6752" evidence="2">
    <location>
        <begin position="74"/>
        <end position="127"/>
    </location>
</feature>
<gene>
    <name evidence="3" type="ORF">ACFQGD_31490</name>
</gene>
<evidence type="ECO:0000259" key="2">
    <source>
        <dbReference type="Pfam" id="PF20537"/>
    </source>
</evidence>
<organism evidence="3 4">
    <name type="scientific">Haloechinothrix salitolerans</name>
    <dbReference type="NCBI Taxonomy" id="926830"/>
    <lineage>
        <taxon>Bacteria</taxon>
        <taxon>Bacillati</taxon>
        <taxon>Actinomycetota</taxon>
        <taxon>Actinomycetes</taxon>
        <taxon>Pseudonocardiales</taxon>
        <taxon>Pseudonocardiaceae</taxon>
        <taxon>Haloechinothrix</taxon>
    </lineage>
</organism>
<accession>A0ABW2CAR6</accession>
<dbReference type="RefSeq" id="WP_345391618.1">
    <property type="nucleotide sequence ID" value="NZ_BAABLA010000007.1"/>
</dbReference>
<proteinExistence type="predicted"/>
<sequence>MKRQVRAAGRRIAERIAPTAMTSISSVPQLRTRLQQVGERATTAMQRTRALDKRVTKLEKGGPSGAANKQIRALQERVASLEAEIQETRRLNRYVAEVTDVVQEVLLPAADRDDERFKKLLTRYNDSF</sequence>
<dbReference type="Pfam" id="PF20537">
    <property type="entry name" value="DUF6752"/>
    <property type="match status" value="1"/>
</dbReference>
<dbReference type="InterPro" id="IPR046640">
    <property type="entry name" value="DUF6752"/>
</dbReference>
<evidence type="ECO:0000313" key="3">
    <source>
        <dbReference type="EMBL" id="MFC6871653.1"/>
    </source>
</evidence>
<keyword evidence="1" id="KW-0175">Coiled coil</keyword>